<keyword evidence="2" id="KW-1185">Reference proteome</keyword>
<name>D5U1G1_THEAM</name>
<gene>
    <name evidence="1" type="ordered locus">Tagg_0688</name>
</gene>
<reference evidence="1 2" key="1">
    <citation type="journal article" date="2010" name="Stand. Genomic Sci.">
        <title>Complete genome sequence of Thermosphaera aggregans type strain (M11TL).</title>
        <authorList>
            <person name="Spring S."/>
            <person name="Rachel R."/>
            <person name="Lapidus A."/>
            <person name="Davenport K."/>
            <person name="Tice H."/>
            <person name="Copeland A."/>
            <person name="Cheng J.F."/>
            <person name="Lucas S."/>
            <person name="Chen F."/>
            <person name="Nolan M."/>
            <person name="Bruce D."/>
            <person name="Goodwin L."/>
            <person name="Pitluck S."/>
            <person name="Ivanova N."/>
            <person name="Mavromatis K."/>
            <person name="Ovchinnikova G."/>
            <person name="Pati A."/>
            <person name="Chen A."/>
            <person name="Palaniappan K."/>
            <person name="Land M."/>
            <person name="Hauser L."/>
            <person name="Chang Y.J."/>
            <person name="Jeffries C.C."/>
            <person name="Brettin T."/>
            <person name="Detter J.C."/>
            <person name="Tapia R."/>
            <person name="Han C."/>
            <person name="Heimerl T."/>
            <person name="Weikl F."/>
            <person name="Brambilla E."/>
            <person name="Goker M."/>
            <person name="Bristow J."/>
            <person name="Eisen J.A."/>
            <person name="Markowitz V."/>
            <person name="Hugenholtz P."/>
            <person name="Kyrpides N.C."/>
            <person name="Klenk H.P."/>
        </authorList>
    </citation>
    <scope>NUCLEOTIDE SEQUENCE [LARGE SCALE GENOMIC DNA]</scope>
    <source>
        <strain evidence="2">DSM 11486 / M11TL</strain>
    </source>
</reference>
<reference evidence="2" key="2">
    <citation type="journal article" date="2010" name="Stand. Genomic Sci.">
        <title>Complete genome sequence of Thermosphaera aggregans type strain (M11TLT).</title>
        <authorList>
            <person name="Spring S."/>
            <person name="Rachel R."/>
            <person name="Lapidus A."/>
            <person name="Davenport K."/>
            <person name="Tice H."/>
            <person name="Copeland A."/>
            <person name="Cheng J.-F."/>
            <person name="Lucas S."/>
            <person name="Chen F."/>
            <person name="Nolan M."/>
            <person name="Bruce D."/>
            <person name="Goodwin L."/>
            <person name="Pitluck S."/>
            <person name="Ivanova N."/>
            <person name="Mavromatis K."/>
            <person name="Ovchinnikova G."/>
            <person name="Pati A."/>
            <person name="Chen A."/>
            <person name="Palaniappan K."/>
            <person name="Land M."/>
            <person name="Hauser L."/>
            <person name="Chang Y.-J."/>
            <person name="Jeffries C.C."/>
            <person name="Brettin T."/>
            <person name="Detter J.C."/>
            <person name="Tapia R."/>
            <person name="Han C."/>
            <person name="Heimerl T."/>
            <person name="Weikl F."/>
            <person name="Brambilla E."/>
            <person name="Goker M."/>
            <person name="Bristow J."/>
            <person name="Eisen J.A."/>
            <person name="Markowitz V."/>
            <person name="Hugenholtz P."/>
            <person name="Kyrpides N.C."/>
            <person name="Klenk H.-P."/>
        </authorList>
    </citation>
    <scope>NUCLEOTIDE SEQUENCE [LARGE SCALE GENOMIC DNA]</scope>
    <source>
        <strain evidence="2">DSM 11486 / M11TL</strain>
    </source>
</reference>
<evidence type="ECO:0000313" key="1">
    <source>
        <dbReference type="EMBL" id="ADG90961.1"/>
    </source>
</evidence>
<proteinExistence type="predicted"/>
<dbReference type="AlphaFoldDB" id="D5U1G1"/>
<dbReference type="eggNOG" id="arCOG08843">
    <property type="taxonomic scope" value="Archaea"/>
</dbReference>
<evidence type="ECO:0000313" key="2">
    <source>
        <dbReference type="Proteomes" id="UP000002376"/>
    </source>
</evidence>
<organism evidence="1 2">
    <name type="scientific">Thermosphaera aggregans (strain DSM 11486 / M11TL)</name>
    <dbReference type="NCBI Taxonomy" id="633148"/>
    <lineage>
        <taxon>Archaea</taxon>
        <taxon>Thermoproteota</taxon>
        <taxon>Thermoprotei</taxon>
        <taxon>Desulfurococcales</taxon>
        <taxon>Desulfurococcaceae</taxon>
        <taxon>Thermosphaera</taxon>
    </lineage>
</organism>
<dbReference type="EMBL" id="CP001939">
    <property type="protein sequence ID" value="ADG90961.1"/>
    <property type="molecule type" value="Genomic_DNA"/>
</dbReference>
<protein>
    <submittedName>
        <fullName evidence="1">Uncharacterized protein</fullName>
    </submittedName>
</protein>
<accession>D5U1G1</accession>
<sequence length="91" mass="10243">MPGLLNEDRLTQALSRIIQILNNEYGKVAYTLIKKGVKNITIIIKLEKNISDIRTVKIKVSGDGSKIRVYTGATSLDLRLKRLLMELMKGD</sequence>
<dbReference type="HOGENOM" id="CLU_2284925_0_0_2"/>
<dbReference type="KEGG" id="tag:Tagg_0688"/>
<reference key="3">
    <citation type="submission" date="2010-02" db="EMBL/GenBank/DDBJ databases">
        <title>Complete genome sequence of Thermosphaera aggregans type strain (M11TL).</title>
        <authorList>
            <consortium name="US DOE Joint Genome Institute (JGI-PGF)"/>
            <person name="Spring S."/>
            <person name="Lapidus A."/>
            <person name="Munk C."/>
            <person name="Schroeder M."/>
            <person name="Glavina Del Rio T."/>
            <person name="Tice H."/>
            <person name="Copeland A."/>
            <person name="Cheng J.-F."/>
            <person name="Lucas S."/>
            <person name="Chen F."/>
            <person name="Nolan M."/>
            <person name="Bruce D."/>
            <person name="Goodwin L."/>
            <person name="Pitluck S."/>
            <person name="Ivanova N."/>
            <person name="Mavromatis K."/>
            <person name="Ovchinnikova G."/>
            <person name="Pati A."/>
            <person name="Chen A."/>
            <person name="Palaniappan K."/>
            <person name="Land M."/>
            <person name="Hauser L."/>
            <person name="Chang Y.-J."/>
            <person name="Jeffries C.C."/>
            <person name="Brettin T."/>
            <person name="Detter J.C."/>
            <person name="Tapia R."/>
            <person name="Han C."/>
            <person name="Chain P."/>
            <person name="Heimerl T."/>
            <person name="Weik F."/>
            <person name="Goker M."/>
            <person name="Rachel R."/>
            <person name="Bristow J."/>
            <person name="Eisen J.A."/>
            <person name="Markowitz V."/>
            <person name="Hugenholtz P."/>
            <person name="Kyrpides N.C."/>
            <person name="Klenk H.-P."/>
        </authorList>
    </citation>
    <scope>NUCLEOTIDE SEQUENCE</scope>
    <source>
        <strain>DSM 11486</strain>
    </source>
</reference>
<dbReference type="STRING" id="633148.Tagg_0688"/>
<dbReference type="Proteomes" id="UP000002376">
    <property type="component" value="Chromosome"/>
</dbReference>